<evidence type="ECO:0000313" key="2">
    <source>
        <dbReference type="Proteomes" id="UP000033841"/>
    </source>
</evidence>
<reference evidence="1 2" key="1">
    <citation type="journal article" date="2015" name="Nature">
        <title>rRNA introns, odd ribosomes, and small enigmatic genomes across a large radiation of phyla.</title>
        <authorList>
            <person name="Brown C.T."/>
            <person name="Hug L.A."/>
            <person name="Thomas B.C."/>
            <person name="Sharon I."/>
            <person name="Castelle C.J."/>
            <person name="Singh A."/>
            <person name="Wilkins M.J."/>
            <person name="Williams K.H."/>
            <person name="Banfield J.F."/>
        </authorList>
    </citation>
    <scope>NUCLEOTIDE SEQUENCE [LARGE SCALE GENOMIC DNA]</scope>
</reference>
<evidence type="ECO:0000313" key="1">
    <source>
        <dbReference type="EMBL" id="KKQ89474.1"/>
    </source>
</evidence>
<comment type="caution">
    <text evidence="1">The sequence shown here is derived from an EMBL/GenBank/DDBJ whole genome shotgun (WGS) entry which is preliminary data.</text>
</comment>
<organism evidence="1 2">
    <name type="scientific">Candidatus Shapirobacteria bacterium GW2011_GWE1_38_92</name>
    <dbReference type="NCBI Taxonomy" id="1618489"/>
    <lineage>
        <taxon>Bacteria</taxon>
        <taxon>Candidatus Shapironibacteriota</taxon>
    </lineage>
</organism>
<protein>
    <submittedName>
        <fullName evidence="1">Uncharacterized protein</fullName>
    </submittedName>
</protein>
<dbReference type="EMBL" id="LBVR01000057">
    <property type="protein sequence ID" value="KKQ89474.1"/>
    <property type="molecule type" value="Genomic_DNA"/>
</dbReference>
<name>A0A0G0NUB9_9BACT</name>
<proteinExistence type="predicted"/>
<sequence>MEDRWLMVGLCSFWQNKCGSGWLLEDSDL</sequence>
<dbReference type="AlphaFoldDB" id="A0A0G0NUB9"/>
<feature type="non-terminal residue" evidence="1">
    <location>
        <position position="29"/>
    </location>
</feature>
<accession>A0A0G0NUB9</accession>
<gene>
    <name evidence="1" type="ORF">UT14_C0057G0001</name>
</gene>
<dbReference type="Proteomes" id="UP000033841">
    <property type="component" value="Unassembled WGS sequence"/>
</dbReference>